<evidence type="ECO:0000313" key="2">
    <source>
        <dbReference type="EMBL" id="GIH17122.1"/>
    </source>
</evidence>
<dbReference type="GO" id="GO:0016758">
    <property type="term" value="F:hexosyltransferase activity"/>
    <property type="evidence" value="ECO:0007669"/>
    <property type="project" value="UniProtKB-ARBA"/>
</dbReference>
<dbReference type="Pfam" id="PF06722">
    <property type="entry name" value="EryCIII-like_C"/>
    <property type="match status" value="1"/>
</dbReference>
<dbReference type="PANTHER" id="PTHR48050:SF13">
    <property type="entry name" value="STEROL 3-BETA-GLUCOSYLTRANSFERASE UGT80A2"/>
    <property type="match status" value="1"/>
</dbReference>
<dbReference type="PANTHER" id="PTHR48050">
    <property type="entry name" value="STEROL 3-BETA-GLUCOSYLTRANSFERASE"/>
    <property type="match status" value="1"/>
</dbReference>
<protein>
    <submittedName>
        <fullName evidence="2">Glycosyl transferase</fullName>
    </submittedName>
</protein>
<comment type="caution">
    <text evidence="2">The sequence shown here is derived from an EMBL/GenBank/DDBJ whole genome shotgun (WGS) entry which is preliminary data.</text>
</comment>
<accession>A0A8J3QW38</accession>
<name>A0A8J3QW38_9ACTN</name>
<feature type="domain" description="Erythromycin biosynthesis protein CIII-like C-terminal" evidence="1">
    <location>
        <begin position="289"/>
        <end position="418"/>
    </location>
</feature>
<dbReference type="InterPro" id="IPR002213">
    <property type="entry name" value="UDP_glucos_trans"/>
</dbReference>
<dbReference type="Proteomes" id="UP000642748">
    <property type="component" value="Unassembled WGS sequence"/>
</dbReference>
<dbReference type="InterPro" id="IPR010610">
    <property type="entry name" value="EryCIII-like_C"/>
</dbReference>
<dbReference type="AlphaFoldDB" id="A0A8J3QW38"/>
<dbReference type="GO" id="GO:0008194">
    <property type="term" value="F:UDP-glycosyltransferase activity"/>
    <property type="evidence" value="ECO:0007669"/>
    <property type="project" value="InterPro"/>
</dbReference>
<reference evidence="2" key="1">
    <citation type="submission" date="2021-01" db="EMBL/GenBank/DDBJ databases">
        <title>Whole genome shotgun sequence of Rugosimonospora africana NBRC 104875.</title>
        <authorList>
            <person name="Komaki H."/>
            <person name="Tamura T."/>
        </authorList>
    </citation>
    <scope>NUCLEOTIDE SEQUENCE</scope>
    <source>
        <strain evidence="2">NBRC 104875</strain>
    </source>
</reference>
<keyword evidence="2" id="KW-0808">Transferase</keyword>
<organism evidence="2 3">
    <name type="scientific">Rugosimonospora africana</name>
    <dbReference type="NCBI Taxonomy" id="556532"/>
    <lineage>
        <taxon>Bacteria</taxon>
        <taxon>Bacillati</taxon>
        <taxon>Actinomycetota</taxon>
        <taxon>Actinomycetes</taxon>
        <taxon>Micromonosporales</taxon>
        <taxon>Micromonosporaceae</taxon>
        <taxon>Rugosimonospora</taxon>
    </lineage>
</organism>
<keyword evidence="3" id="KW-1185">Reference proteome</keyword>
<dbReference type="SUPFAM" id="SSF53756">
    <property type="entry name" value="UDP-Glycosyltransferase/glycogen phosphorylase"/>
    <property type="match status" value="1"/>
</dbReference>
<dbReference type="GO" id="GO:0017000">
    <property type="term" value="P:antibiotic biosynthetic process"/>
    <property type="evidence" value="ECO:0007669"/>
    <property type="project" value="UniProtKB-ARBA"/>
</dbReference>
<dbReference type="RefSeq" id="WP_203920692.1">
    <property type="nucleotide sequence ID" value="NZ_BONZ01000050.1"/>
</dbReference>
<evidence type="ECO:0000259" key="1">
    <source>
        <dbReference type="Pfam" id="PF06722"/>
    </source>
</evidence>
<evidence type="ECO:0000313" key="3">
    <source>
        <dbReference type="Proteomes" id="UP000642748"/>
    </source>
</evidence>
<dbReference type="CDD" id="cd03784">
    <property type="entry name" value="GT1_Gtf-like"/>
    <property type="match status" value="1"/>
</dbReference>
<dbReference type="Gene3D" id="3.40.50.2000">
    <property type="entry name" value="Glycogen Phosphorylase B"/>
    <property type="match status" value="2"/>
</dbReference>
<gene>
    <name evidence="2" type="ORF">Raf01_52940</name>
</gene>
<dbReference type="InterPro" id="IPR050426">
    <property type="entry name" value="Glycosyltransferase_28"/>
</dbReference>
<proteinExistence type="predicted"/>
<dbReference type="FunFam" id="3.40.50.2000:FF:000072">
    <property type="entry name" value="Glycosyl transferase"/>
    <property type="match status" value="1"/>
</dbReference>
<dbReference type="EMBL" id="BONZ01000050">
    <property type="protein sequence ID" value="GIH17122.1"/>
    <property type="molecule type" value="Genomic_DNA"/>
</dbReference>
<sequence>MARYLLASSPIHGHVAPMTNIAASLVRAGHRVRFMTGVLFRTQVEAVGAQHVALPASVDYDARDLDAAFPGRTERSGLRKLTFDVRYTFTEPMRAQAEAVWALLDAEPVDAVLVDCAFLGVLPMLVDPRPRPAVVCVGITPLTLSSRDTAPFGLGLPPSSSTAGRVRNRLLNLLVRRAVFGSNQRRLDRTLREMGLTDAPVFFLDWPRLADRLLQLTVPRFEYPRSDLPARVRFVGTPPAHSATNATSGEAPLWWDELLAARRSGRPTVHVTQGTVDTSDLTRLIGPTLRALADKDVFVVVTTGGPDPGQIPGGLPANARAATYVPYADLLPHIDVAVTNGGYGGTQLALAHGVPVVVAGDTEDKPEVAGRVAATGVGINLRTGAPTAPALAAAVETVLREPAYRERARALAAEYARHDAEALIHAELADLTRQRSASPLS</sequence>